<feature type="non-terminal residue" evidence="4">
    <location>
        <position position="1"/>
    </location>
</feature>
<evidence type="ECO:0000259" key="3">
    <source>
        <dbReference type="PROSITE" id="PS50240"/>
    </source>
</evidence>
<evidence type="ECO:0000256" key="1">
    <source>
        <dbReference type="ARBA" id="ARBA00023157"/>
    </source>
</evidence>
<gene>
    <name evidence="4" type="ORF">g.46233</name>
</gene>
<keyword evidence="2" id="KW-0472">Membrane</keyword>
<proteinExistence type="predicted"/>
<dbReference type="Pfam" id="PF00089">
    <property type="entry name" value="Trypsin"/>
    <property type="match status" value="1"/>
</dbReference>
<dbReference type="EMBL" id="GEBQ01022544">
    <property type="protein sequence ID" value="JAT17433.1"/>
    <property type="molecule type" value="Transcribed_RNA"/>
</dbReference>
<organism evidence="4">
    <name type="scientific">Graphocephala atropunctata</name>
    <dbReference type="NCBI Taxonomy" id="36148"/>
    <lineage>
        <taxon>Eukaryota</taxon>
        <taxon>Metazoa</taxon>
        <taxon>Ecdysozoa</taxon>
        <taxon>Arthropoda</taxon>
        <taxon>Hexapoda</taxon>
        <taxon>Insecta</taxon>
        <taxon>Pterygota</taxon>
        <taxon>Neoptera</taxon>
        <taxon>Paraneoptera</taxon>
        <taxon>Hemiptera</taxon>
        <taxon>Auchenorrhyncha</taxon>
        <taxon>Membracoidea</taxon>
        <taxon>Cicadellidae</taxon>
        <taxon>Cicadellinae</taxon>
        <taxon>Cicadellini</taxon>
        <taxon>Graphocephala</taxon>
    </lineage>
</organism>
<dbReference type="PANTHER" id="PTHR24252:SF7">
    <property type="entry name" value="HYALIN"/>
    <property type="match status" value="1"/>
</dbReference>
<dbReference type="InterPro" id="IPR001254">
    <property type="entry name" value="Trypsin_dom"/>
</dbReference>
<dbReference type="PROSITE" id="PS50240">
    <property type="entry name" value="TRYPSIN_DOM"/>
    <property type="match status" value="1"/>
</dbReference>
<evidence type="ECO:0000256" key="2">
    <source>
        <dbReference type="SAM" id="Phobius"/>
    </source>
</evidence>
<dbReference type="Gene3D" id="2.40.10.10">
    <property type="entry name" value="Trypsin-like serine proteases"/>
    <property type="match status" value="1"/>
</dbReference>
<keyword evidence="1" id="KW-1015">Disulfide bond</keyword>
<dbReference type="InterPro" id="IPR009003">
    <property type="entry name" value="Peptidase_S1_PA"/>
</dbReference>
<dbReference type="AlphaFoldDB" id="A0A1B6L154"/>
<name>A0A1B6L154_9HEMI</name>
<dbReference type="SUPFAM" id="SSF50494">
    <property type="entry name" value="Trypsin-like serine proteases"/>
    <property type="match status" value="1"/>
</dbReference>
<dbReference type="GO" id="GO:0004252">
    <property type="term" value="F:serine-type endopeptidase activity"/>
    <property type="evidence" value="ECO:0007669"/>
    <property type="project" value="InterPro"/>
</dbReference>
<feature type="domain" description="Peptidase S1" evidence="3">
    <location>
        <begin position="63"/>
        <end position="313"/>
    </location>
</feature>
<keyword evidence="2" id="KW-1133">Transmembrane helix</keyword>
<dbReference type="GO" id="GO:0006508">
    <property type="term" value="P:proteolysis"/>
    <property type="evidence" value="ECO:0007669"/>
    <property type="project" value="InterPro"/>
</dbReference>
<keyword evidence="2" id="KW-0812">Transmembrane</keyword>
<feature type="transmembrane region" description="Helical" evidence="2">
    <location>
        <begin position="21"/>
        <end position="38"/>
    </location>
</feature>
<dbReference type="SMART" id="SM00020">
    <property type="entry name" value="Tryp_SPc"/>
    <property type="match status" value="1"/>
</dbReference>
<sequence>KRFSSVHGRQSAMEVPTVRSALGGLICMLLYVVLTISIPPDSFKCGVADCGVSGRNFEDLQSIPNGEQPRLGDFPWAVALYKKNAETGLWEHYCGGTLITPHIVLTAALCVVLKGSKRNTEDIQVGLGKVYYDYYHIESTAALLTVREVVVPDQYIGAQNKFKTDIALLDLDVDAQLSTAIRPACLDLSDNFHLRDNFTGFIVGWGMTENGKRKEYLQWARQRYLSYTPCLEKLKKEFSHIPTSDKSCIIDTQGTSYSDQWRGSAGSAFTTVRDGVHTVYGIIFSAVPFDFQTLLITDLTQEVHRTWIRDQCHRLTRNLTVG</sequence>
<evidence type="ECO:0000313" key="4">
    <source>
        <dbReference type="EMBL" id="JAT17433.1"/>
    </source>
</evidence>
<accession>A0A1B6L154</accession>
<dbReference type="PANTHER" id="PTHR24252">
    <property type="entry name" value="ACROSIN-RELATED"/>
    <property type="match status" value="1"/>
</dbReference>
<dbReference type="InterPro" id="IPR043504">
    <property type="entry name" value="Peptidase_S1_PA_chymotrypsin"/>
</dbReference>
<reference evidence="4" key="1">
    <citation type="submission" date="2015-11" db="EMBL/GenBank/DDBJ databases">
        <title>De novo transcriptome assembly of four potential Pierce s Disease insect vectors from Arizona vineyards.</title>
        <authorList>
            <person name="Tassone E.E."/>
        </authorList>
    </citation>
    <scope>NUCLEOTIDE SEQUENCE</scope>
</reference>
<protein>
    <recommendedName>
        <fullName evidence="3">Peptidase S1 domain-containing protein</fullName>
    </recommendedName>
</protein>